<dbReference type="AlphaFoldDB" id="L8JWM7"/>
<name>L8JWM7_9BACT</name>
<protein>
    <submittedName>
        <fullName evidence="1">Uncharacterized protein</fullName>
    </submittedName>
</protein>
<keyword evidence="2" id="KW-1185">Reference proteome</keyword>
<dbReference type="OrthoDB" id="9803818at2"/>
<accession>L8JWM7</accession>
<evidence type="ECO:0000313" key="1">
    <source>
        <dbReference type="EMBL" id="ELR72024.1"/>
    </source>
</evidence>
<proteinExistence type="predicted"/>
<dbReference type="Proteomes" id="UP000011135">
    <property type="component" value="Unassembled WGS sequence"/>
</dbReference>
<dbReference type="EMBL" id="AMZN01000029">
    <property type="protein sequence ID" value="ELR72024.1"/>
    <property type="molecule type" value="Genomic_DNA"/>
</dbReference>
<dbReference type="RefSeq" id="WP_009579466.1">
    <property type="nucleotide sequence ID" value="NZ_AMZN01000029.1"/>
</dbReference>
<sequence length="54" mass="6156">MKICIVRSPGYIEKNIEKHRAAFIEIAVNKGSYLIFFSELSATGYEPKPARRIV</sequence>
<gene>
    <name evidence="1" type="ORF">C900_02019</name>
</gene>
<dbReference type="STRING" id="1237149.C900_02019"/>
<reference evidence="1 2" key="1">
    <citation type="submission" date="2012-12" db="EMBL/GenBank/DDBJ databases">
        <title>Genome assembly of Fulvivirga imtechensis AK7.</title>
        <authorList>
            <person name="Nupur N."/>
            <person name="Khatri I."/>
            <person name="Kumar R."/>
            <person name="Subramanian S."/>
            <person name="Pinnaka A."/>
        </authorList>
    </citation>
    <scope>NUCLEOTIDE SEQUENCE [LARGE SCALE GENOMIC DNA]</scope>
    <source>
        <strain evidence="1 2">AK7</strain>
    </source>
</reference>
<evidence type="ECO:0000313" key="2">
    <source>
        <dbReference type="Proteomes" id="UP000011135"/>
    </source>
</evidence>
<organism evidence="1 2">
    <name type="scientific">Fulvivirga imtechensis AK7</name>
    <dbReference type="NCBI Taxonomy" id="1237149"/>
    <lineage>
        <taxon>Bacteria</taxon>
        <taxon>Pseudomonadati</taxon>
        <taxon>Bacteroidota</taxon>
        <taxon>Cytophagia</taxon>
        <taxon>Cytophagales</taxon>
        <taxon>Fulvivirgaceae</taxon>
        <taxon>Fulvivirga</taxon>
    </lineage>
</organism>
<comment type="caution">
    <text evidence="1">The sequence shown here is derived from an EMBL/GenBank/DDBJ whole genome shotgun (WGS) entry which is preliminary data.</text>
</comment>